<dbReference type="SMART" id="SM00862">
    <property type="entry name" value="Trans_reg_C"/>
    <property type="match status" value="1"/>
</dbReference>
<dbReference type="SMART" id="SM00028">
    <property type="entry name" value="TPR"/>
    <property type="match status" value="5"/>
</dbReference>
<dbReference type="Gene3D" id="1.25.40.10">
    <property type="entry name" value="Tetratricopeptide repeat domain"/>
    <property type="match status" value="2"/>
</dbReference>
<dbReference type="SUPFAM" id="SSF52540">
    <property type="entry name" value="P-loop containing nucleoside triphosphate hydrolases"/>
    <property type="match status" value="1"/>
</dbReference>
<comment type="caution">
    <text evidence="7">The sequence shown here is derived from an EMBL/GenBank/DDBJ whole genome shotgun (WGS) entry which is preliminary data.</text>
</comment>
<reference evidence="7" key="1">
    <citation type="submission" date="2020-10" db="EMBL/GenBank/DDBJ databases">
        <title>Sequencing the genomes of 1000 actinobacteria strains.</title>
        <authorList>
            <person name="Klenk H.-P."/>
        </authorList>
    </citation>
    <scope>NUCLEOTIDE SEQUENCE</scope>
    <source>
        <strain evidence="7">DSM 46832</strain>
    </source>
</reference>
<feature type="region of interest" description="Disordered" evidence="4">
    <location>
        <begin position="231"/>
        <end position="268"/>
    </location>
</feature>
<dbReference type="Proteomes" id="UP000649753">
    <property type="component" value="Unassembled WGS sequence"/>
</dbReference>
<organism evidence="7 8">
    <name type="scientific">Plantactinospora soyae</name>
    <dbReference type="NCBI Taxonomy" id="1544732"/>
    <lineage>
        <taxon>Bacteria</taxon>
        <taxon>Bacillati</taxon>
        <taxon>Actinomycetota</taxon>
        <taxon>Actinomycetes</taxon>
        <taxon>Micromonosporales</taxon>
        <taxon>Micromonosporaceae</taxon>
        <taxon>Plantactinospora</taxon>
    </lineage>
</organism>
<dbReference type="SUPFAM" id="SSF48452">
    <property type="entry name" value="TPR-like"/>
    <property type="match status" value="3"/>
</dbReference>
<dbReference type="GO" id="GO:0003677">
    <property type="term" value="F:DNA binding"/>
    <property type="evidence" value="ECO:0007669"/>
    <property type="project" value="UniProtKB-KW"/>
</dbReference>
<evidence type="ECO:0000256" key="4">
    <source>
        <dbReference type="SAM" id="MobiDB-lite"/>
    </source>
</evidence>
<dbReference type="PANTHER" id="PTHR47691:SF3">
    <property type="entry name" value="HTH-TYPE TRANSCRIPTIONAL REGULATOR RV0890C-RELATED"/>
    <property type="match status" value="1"/>
</dbReference>
<keyword evidence="2 7" id="KW-0238">DNA-binding</keyword>
<name>A0A927M3C1_9ACTN</name>
<dbReference type="InterPro" id="IPR036388">
    <property type="entry name" value="WH-like_DNA-bd_sf"/>
</dbReference>
<evidence type="ECO:0000259" key="5">
    <source>
        <dbReference type="SMART" id="SM00862"/>
    </source>
</evidence>
<feature type="domain" description="OmpR/PhoB-type" evidence="5">
    <location>
        <begin position="15"/>
        <end position="93"/>
    </location>
</feature>
<dbReference type="InterPro" id="IPR016032">
    <property type="entry name" value="Sig_transdc_resp-reg_C-effctor"/>
</dbReference>
<proteinExistence type="inferred from homology"/>
<evidence type="ECO:0000313" key="7">
    <source>
        <dbReference type="EMBL" id="MBE1487239.1"/>
    </source>
</evidence>
<dbReference type="InterPro" id="IPR027417">
    <property type="entry name" value="P-loop_NTPase"/>
</dbReference>
<dbReference type="GO" id="GO:0000160">
    <property type="term" value="P:phosphorelay signal transduction system"/>
    <property type="evidence" value="ECO:0007669"/>
    <property type="project" value="InterPro"/>
</dbReference>
<feature type="repeat" description="TPR" evidence="3">
    <location>
        <begin position="798"/>
        <end position="831"/>
    </location>
</feature>
<dbReference type="GO" id="GO:0006355">
    <property type="term" value="P:regulation of DNA-templated transcription"/>
    <property type="evidence" value="ECO:0007669"/>
    <property type="project" value="InterPro"/>
</dbReference>
<dbReference type="AlphaFoldDB" id="A0A927M3C1"/>
<gene>
    <name evidence="7" type="ORF">H4W31_002877</name>
</gene>
<dbReference type="Gene3D" id="3.40.50.300">
    <property type="entry name" value="P-loop containing nucleotide triphosphate hydrolases"/>
    <property type="match status" value="1"/>
</dbReference>
<dbReference type="RefSeq" id="WP_192767120.1">
    <property type="nucleotide sequence ID" value="NZ_JADBEB010000001.1"/>
</dbReference>
<dbReference type="InterPro" id="IPR019734">
    <property type="entry name" value="TPR_rpt"/>
</dbReference>
<dbReference type="Pfam" id="PF00931">
    <property type="entry name" value="NB-ARC"/>
    <property type="match status" value="1"/>
</dbReference>
<sequence length="973" mass="106574">MEFVILGPTALNIDGRAVPLGAAKQRGLLAVLLYHAGRPVQVDMVVEHLWGNRSLDACRGNLQALISRSRAVLKAVGLPNALVRMPGSEAYRLDVDVAMVDYHRFRRLVDQARRATEEGRHERSAALLCEAIELWRDEPLADLRGARSEHIRRAMKEGLLAAHKLLSESQSRIGQHEAVLGRLEPLLLTNDVDQTLAQHWINALYASGRDDEARRFSVDFRSRYRRRMRAEPTIDLSPLRGRDRRSAPGTSPGTPDGGPVLFRPPQQLPADISDFTGQGEVLAELDAMLGTPAAGARIVVVDGMPGVGKTTLAVHWAHRQRDRFPEGQLFLSADAYGPTPPVNPEDALGRFLHALGVPADRIPAGGEQRRERFNQMLDGRRILVVLDNVRNSDQVRPLLPTAEGCVTLITSRNRLKSLTIRQGIRSLTVPPLPEDERRTLLGQVIGTARAADEPGPVEVLAQLSGGLPLALRVIGEHITTRSRASIADLVDELWSRLLDSAGDEDEDDATLSTVFAWSYNELDPEAGRLFRLLGLHPGRNVSSAAAAALLGADPRRTERLLDALAKRHLVNHDTARRYRLHDLLRRYAADRAAHDEATEARRAATRRLLDWYLLSAVNAAALLAPQRPPVPDLPTPEAVEPLHFGTDEEALRWCEAERANLNAVVRSAADNGFHRHAWQIPGAIHDVFGRYGRQDDVLAMHQVALPAAEADGHQIGQIGTLNNLGWTFFALHDYHRAASGFEAGLRLAQRVDNVAAVCVCSHNLASVHLKTGEVRKAIGIFERVLATCREIGNPGGQAASLHRLGDAYEQSRRYERAARCYTEALAIRERIGSLRDQGATHGRLAALRLKTGQPESALRHCTLALQIQVRAKDDASRCDTLVTAADAERALGRYPEAMEHAVAAISLSDGIADSLRRAAGLAVLADILAARGDRPDAHRRCLEALGIIGDLTGPDVDPVLDRLLVIESLVAPR</sequence>
<dbReference type="SUPFAM" id="SSF46894">
    <property type="entry name" value="C-terminal effector domain of the bipartite response regulators"/>
    <property type="match status" value="1"/>
</dbReference>
<evidence type="ECO:0000256" key="2">
    <source>
        <dbReference type="ARBA" id="ARBA00023125"/>
    </source>
</evidence>
<evidence type="ECO:0000259" key="6">
    <source>
        <dbReference type="SMART" id="SM01043"/>
    </source>
</evidence>
<protein>
    <submittedName>
        <fullName evidence="7">DNA-binding SARP family transcriptional activator/tetratricopeptide (TPR) repeat protein</fullName>
    </submittedName>
</protein>
<evidence type="ECO:0000313" key="8">
    <source>
        <dbReference type="Proteomes" id="UP000649753"/>
    </source>
</evidence>
<dbReference type="InterPro" id="IPR005158">
    <property type="entry name" value="BTAD"/>
</dbReference>
<dbReference type="InterPro" id="IPR011990">
    <property type="entry name" value="TPR-like_helical_dom_sf"/>
</dbReference>
<dbReference type="EMBL" id="JADBEB010000001">
    <property type="protein sequence ID" value="MBE1487239.1"/>
    <property type="molecule type" value="Genomic_DNA"/>
</dbReference>
<dbReference type="PANTHER" id="PTHR47691">
    <property type="entry name" value="REGULATOR-RELATED"/>
    <property type="match status" value="1"/>
</dbReference>
<dbReference type="InterPro" id="IPR001867">
    <property type="entry name" value="OmpR/PhoB-type_DNA-bd"/>
</dbReference>
<evidence type="ECO:0000256" key="3">
    <source>
        <dbReference type="PROSITE-ProRule" id="PRU00339"/>
    </source>
</evidence>
<comment type="similarity">
    <text evidence="1">Belongs to the AfsR/DnrI/RedD regulatory family.</text>
</comment>
<dbReference type="Pfam" id="PF13424">
    <property type="entry name" value="TPR_12"/>
    <property type="match status" value="1"/>
</dbReference>
<dbReference type="Gene3D" id="1.10.10.10">
    <property type="entry name" value="Winged helix-like DNA-binding domain superfamily/Winged helix DNA-binding domain"/>
    <property type="match status" value="2"/>
</dbReference>
<accession>A0A927M3C1</accession>
<dbReference type="PROSITE" id="PS50005">
    <property type="entry name" value="TPR"/>
    <property type="match status" value="1"/>
</dbReference>
<feature type="compositionally biased region" description="Low complexity" evidence="4">
    <location>
        <begin position="248"/>
        <end position="259"/>
    </location>
</feature>
<dbReference type="Pfam" id="PF03704">
    <property type="entry name" value="BTAD"/>
    <property type="match status" value="1"/>
</dbReference>
<dbReference type="SMART" id="SM01043">
    <property type="entry name" value="BTAD"/>
    <property type="match status" value="1"/>
</dbReference>
<dbReference type="PRINTS" id="PR00364">
    <property type="entry name" value="DISEASERSIST"/>
</dbReference>
<keyword evidence="3" id="KW-0802">TPR repeat</keyword>
<keyword evidence="8" id="KW-1185">Reference proteome</keyword>
<dbReference type="InterPro" id="IPR002182">
    <property type="entry name" value="NB-ARC"/>
</dbReference>
<evidence type="ECO:0000256" key="1">
    <source>
        <dbReference type="ARBA" id="ARBA00005820"/>
    </source>
</evidence>
<dbReference type="GO" id="GO:0043531">
    <property type="term" value="F:ADP binding"/>
    <property type="evidence" value="ECO:0007669"/>
    <property type="project" value="InterPro"/>
</dbReference>
<feature type="domain" description="Bacterial transcriptional activator" evidence="6">
    <location>
        <begin position="100"/>
        <end position="244"/>
    </location>
</feature>